<dbReference type="InterPro" id="IPR013783">
    <property type="entry name" value="Ig-like_fold"/>
</dbReference>
<evidence type="ECO:0000259" key="9">
    <source>
        <dbReference type="PROSITE" id="PS50853"/>
    </source>
</evidence>
<evidence type="ECO:0000313" key="11">
    <source>
        <dbReference type="Proteomes" id="UP000014962"/>
    </source>
</evidence>
<dbReference type="SUPFAM" id="SSF49265">
    <property type="entry name" value="Fibronectin type III"/>
    <property type="match status" value="5"/>
</dbReference>
<dbReference type="SUPFAM" id="SSF52058">
    <property type="entry name" value="L domain-like"/>
    <property type="match status" value="1"/>
</dbReference>
<dbReference type="InterPro" id="IPR032675">
    <property type="entry name" value="LRR_dom_sf"/>
</dbReference>
<dbReference type="STRING" id="641526.ADIWIN_3398"/>
<feature type="domain" description="Fibronectin type-III" evidence="9">
    <location>
        <begin position="1266"/>
        <end position="1357"/>
    </location>
</feature>
<dbReference type="eggNOG" id="COG3291">
    <property type="taxonomic scope" value="Bacteria"/>
</dbReference>
<name>S7VLH5_9FLAO</name>
<dbReference type="Pfam" id="PF00041">
    <property type="entry name" value="fn3"/>
    <property type="match status" value="2"/>
</dbReference>
<feature type="domain" description="Fibronectin type-III" evidence="9">
    <location>
        <begin position="2080"/>
        <end position="2169"/>
    </location>
</feature>
<feature type="domain" description="Fibronectin type-III" evidence="9">
    <location>
        <begin position="1533"/>
        <end position="1624"/>
    </location>
</feature>
<keyword evidence="5" id="KW-0472">Membrane</keyword>
<dbReference type="Proteomes" id="UP000014962">
    <property type="component" value="Unassembled WGS sequence"/>
</dbReference>
<dbReference type="Pfam" id="PF18962">
    <property type="entry name" value="Por_Secre_tail"/>
    <property type="match status" value="1"/>
</dbReference>
<dbReference type="NCBIfam" id="TIGR04183">
    <property type="entry name" value="Por_Secre_tail"/>
    <property type="match status" value="1"/>
</dbReference>
<keyword evidence="6" id="KW-1015">Disulfide bond</keyword>
<dbReference type="PROSITE" id="PS50853">
    <property type="entry name" value="FN3"/>
    <property type="match status" value="7"/>
</dbReference>
<keyword evidence="3" id="KW-0732">Signal</keyword>
<keyword evidence="11" id="KW-1185">Reference proteome</keyword>
<feature type="domain" description="Fibronectin type-III" evidence="9">
    <location>
        <begin position="1809"/>
        <end position="1903"/>
    </location>
</feature>
<dbReference type="eggNOG" id="COG4412">
    <property type="taxonomic scope" value="Bacteria"/>
</dbReference>
<accession>S7VLH5</accession>
<feature type="domain" description="Fibronectin type-III" evidence="9">
    <location>
        <begin position="753"/>
        <end position="842"/>
    </location>
</feature>
<dbReference type="EMBL" id="ATMR01000176">
    <property type="protein sequence ID" value="EPR70751.1"/>
    <property type="molecule type" value="Genomic_DNA"/>
</dbReference>
<organism evidence="10 11">
    <name type="scientific">Winogradskyella psychrotolerans RS-3</name>
    <dbReference type="NCBI Taxonomy" id="641526"/>
    <lineage>
        <taxon>Bacteria</taxon>
        <taxon>Pseudomonadati</taxon>
        <taxon>Bacteroidota</taxon>
        <taxon>Flavobacteriia</taxon>
        <taxon>Flavobacteriales</taxon>
        <taxon>Flavobacteriaceae</taxon>
        <taxon>Winogradskyella</taxon>
    </lineage>
</organism>
<dbReference type="Gene3D" id="3.80.10.10">
    <property type="entry name" value="Ribonuclease Inhibitor"/>
    <property type="match status" value="1"/>
</dbReference>
<evidence type="ECO:0000256" key="2">
    <source>
        <dbReference type="ARBA" id="ARBA00022692"/>
    </source>
</evidence>
<evidence type="ECO:0000256" key="8">
    <source>
        <dbReference type="ARBA" id="ARBA00023180"/>
    </source>
</evidence>
<evidence type="ECO:0000313" key="10">
    <source>
        <dbReference type="EMBL" id="EPR70751.1"/>
    </source>
</evidence>
<proteinExistence type="predicted"/>
<dbReference type="Gene3D" id="2.60.120.200">
    <property type="match status" value="4"/>
</dbReference>
<comment type="caution">
    <text evidence="10">The sequence shown here is derived from an EMBL/GenBank/DDBJ whole genome shotgun (WGS) entry which is preliminary data.</text>
</comment>
<evidence type="ECO:0000256" key="7">
    <source>
        <dbReference type="ARBA" id="ARBA00023170"/>
    </source>
</evidence>
<evidence type="ECO:0000256" key="3">
    <source>
        <dbReference type="ARBA" id="ARBA00022729"/>
    </source>
</evidence>
<protein>
    <submittedName>
        <fullName evidence="10">CHU large protein</fullName>
    </submittedName>
</protein>
<dbReference type="InterPro" id="IPR003961">
    <property type="entry name" value="FN3_dom"/>
</dbReference>
<gene>
    <name evidence="10" type="ORF">ADIWIN_3398</name>
</gene>
<dbReference type="InterPro" id="IPR036116">
    <property type="entry name" value="FN3_sf"/>
</dbReference>
<dbReference type="InterPro" id="IPR011628">
    <property type="entry name" value="Cleaved_adhesin"/>
</dbReference>
<dbReference type="Pfam" id="PF07675">
    <property type="entry name" value="Cleaved_Adhesin"/>
    <property type="match status" value="2"/>
</dbReference>
<dbReference type="PANTHER" id="PTHR23037:SF35">
    <property type="entry name" value="FIBRONECTIN TYPE-III DOMAIN-CONTAINING PROTEIN"/>
    <property type="match status" value="1"/>
</dbReference>
<dbReference type="GO" id="GO:0009897">
    <property type="term" value="C:external side of plasma membrane"/>
    <property type="evidence" value="ECO:0007669"/>
    <property type="project" value="TreeGrafter"/>
</dbReference>
<dbReference type="InterPro" id="IPR026444">
    <property type="entry name" value="Secre_tail"/>
</dbReference>
<sequence>MLFCIVVAQFSFSQNVNIPDVNFKTALLNHDPVIDTNGDQEIQVSEAEAYAGSLNLGFLEISDLTGIESFVSIVELLCNNNEIIAVDLSNNIALQKIDIAANELSILDVSQNINLQELACNGNNITELNTSLNPNLQILNVAANSVYELDLSANIALKNLKLNFTSIVDLDITNNVNLEVFSATYCYSLNTIDFSNNNLLQQISLWYTNQSEINVSNMPDLGLLYLRNLNLTSVDVSNNINLFNLYVTNNFITELDVSNNINLAYLSLDDLYVNTVDVSNNPNLVWLDLSGSQIASVNAKNGNNSIFTYFNINNASSLGGICVDDVIYANDNFIKPSTSYFTETCSPDDCDAAVIGYTQSFETTTQPFIDDCWRKSPLYSSNYYYVKTVGTANTGNNSVGMRVSSNNEAFLITPELSDFNSSKRVSFWLNSPIASGLNVGTILDPDDITTFEPYRNVTMSGGIGSQWREIHVDFENYTGAANHVAFRVSGGYALSLIDDFTYQDSPSCITPLDSETITYATEALIDWTSLGNAESWDIEYGIEGFAQGMGMVVNTTSKPFLLQGLDSETTYDFYIRSQCSNDENSEWSYSSQFTTACPALVADYAYDFEDGYGGEFYNCWEVLGSGYITQDGNTAASVGALKIENSVDGAIVTPELSELNSSKRIKFWLKNVDGESNLVIGTLSIQNDMSTFTPYQTISSLDLIEGEWQQIIINFENYTGNDRFIAFNQVQVDSYAEFYIDEFVYQNTPNCLEPVDVEVIAITDTTVDLEWSNTVGVTDWEIQYGLVDFELGSGTMLSGTGENTTVNNLYPDSTYDIYIRSDCGGGSYSDWFKIYNLHTDCGLFSGYYSQDFDSNEFANCWSRLPVVDPEINDTNIVDGSNQYPLGGSGNTIKFNNYEQTDNLYLVSPEFSDLSNGTKRVKFWLHPRYSNADIVVGTMTDPADENTFTAKETILSADMLYREWKQFTINFDDYSGTDNYVAFKMQIADEPIGGTSIIYLDRFEYSDIPTCLTPSDFANTSISNGEIELSWSDESAATQWEILYGEEGFWFDDGTLIQANSNPFSVTDLPLDIVYDFYVRSICDANSTSDWSDKVTVDVGCGQSYFTGYTYDFNSSSLDECWTAYEFSSNHYTTSFEMVIDNNFGDDGYSAYLGDTSSYSSYGVMMVSPLFTDLSNDKKIEFYISNYDEGLTVGTMSNPDDASTFEALQTITGEVEPDVWEKRTVYLTDYNGTDQFIAFRQSRANYYSGDQVLIDDFAYLQSVVCNVPTALTLDNIYDNSAEISWTAGESDIEYELEFEQLNAYNSEQFIVVTSNSYVLENLLEGTEYGIRVRAKCDDDELYSEWTEVLTFFTACLPIEGDYFESFEFEGELSPCWSVISSDSYAFISPIETYGILPVSGNQFLRFNNNTGETDLYLVSRQILNIDNTKRLRFNLISDASFSASTYNQLAIEVGTMTDPTDISTFTLVGDVLPEEMSELKNDGRPQAQWKEHTIYFDNFTGSDTYIAIRLENESSNSDFFLDDFIFESVPDCTEPLYPVVLDERYDAVDVRWETYENSNPTDWEIEYGFSDFEIGNGTTITANDSSFLTISNLLEDTEYDFYIRVNCGSAFSGWSVKQTFKTKCEGYEVGYQEGFENHPLGYLEHCWTGLLPQVGSPYWDEIAQIRVYNNSAISTPDAHTGEQAIWFLNETNNPLHEEVSEQTILVSPRLIDLDNYKRISFWMYPLSSAYATPSEVIIGTMSDPDDYTTFTPYYTITNAYENEDTWTKFEIDLANFYLEDEYIGIRQAGINERQVILFDDFEYTEIGCVTPTDLEATQTDSGEITLTWQDNNTQQGPQNWEIEYGPIDFSIGDGTIVQADSNPFVISGLSSLTNYDYRVRAFCSTEQGYSDWSVPYAFTITCEKQAPFYENFDQYDASYQYAIYEPIPNFCWTRNDKQASGIYNSEGLVVSPSSSPNVGFVNLSGTSDPPLAGVLVSPFLSDLDANKILKIWVRNETTGSAYNQSGIIIGTMTNPLDSETFVSFTTIWADEVPLFGKEFLIDFASYTGDAHHIAIKHNEENDYSMVMFDDIEYKERPACLEPISVDFLSVSDTSVAISWENLDLGATFDVEYGIEGFSPGTGSIASTNTNDITITGLDVETTYEFYIRTNCDSSGASDWVGPINATTACNVESVPWVENFDTMDAYGQGILPECFQGDDVWVSSNSNLSAYQVGDGDTDYLYAIFDQYGIEAYMITPMFNMQAGTTYTLSFKIRKEQGDYSSQSVKIWTGQGNTTEALDNYINYFSEFSYGFYNYYTIETTFTPIVNGDYSFLLDFGYSSIVRTISVDSFSLEGEYEERVEVVNGTVTSYDFDGDNLVGLILEETENTLCRPANDNGENVIMMTGGLDNTEWYNTGDANSNWLENQNFISKVNFEIDATNVSELFMNFDLRQTFLNSNTESVFRVVINGDELESFNANNADDYQNVEVDLSSYAGNTLRVSLQQLGKNSDDKAYLDNLTFGEESTLSANDYLFSEFSFRPNPVNDQLFLSNTTIIDHVSIMDVTGRQLQTILVNSENTTIDMAYLPSAMYFVEVKIGEAIRIIKVLKE</sequence>
<dbReference type="SMART" id="SM00060">
    <property type="entry name" value="FN3"/>
    <property type="match status" value="7"/>
</dbReference>
<dbReference type="CDD" id="cd00063">
    <property type="entry name" value="FN3"/>
    <property type="match status" value="5"/>
</dbReference>
<feature type="domain" description="Fibronectin type-III" evidence="9">
    <location>
        <begin position="1012"/>
        <end position="1103"/>
    </location>
</feature>
<dbReference type="Gene3D" id="2.60.40.10">
    <property type="entry name" value="Immunoglobulins"/>
    <property type="match status" value="7"/>
</dbReference>
<comment type="subcellular location">
    <subcellularLocation>
        <location evidence="1">Membrane</location>
        <topology evidence="1">Single-pass type I membrane protein</topology>
    </subcellularLocation>
</comment>
<dbReference type="PANTHER" id="PTHR23037">
    <property type="entry name" value="CYTOKINE RECEPTOR"/>
    <property type="match status" value="1"/>
</dbReference>
<feature type="domain" description="Fibronectin type-III" evidence="9">
    <location>
        <begin position="508"/>
        <end position="598"/>
    </location>
</feature>
<keyword evidence="2" id="KW-0812">Transmembrane</keyword>
<dbReference type="eggNOG" id="COG4886">
    <property type="taxonomic scope" value="Bacteria"/>
</dbReference>
<evidence type="ECO:0000256" key="1">
    <source>
        <dbReference type="ARBA" id="ARBA00004479"/>
    </source>
</evidence>
<evidence type="ECO:0000256" key="5">
    <source>
        <dbReference type="ARBA" id="ARBA00023136"/>
    </source>
</evidence>
<keyword evidence="7" id="KW-0675">Receptor</keyword>
<dbReference type="GO" id="GO:0004896">
    <property type="term" value="F:cytokine receptor activity"/>
    <property type="evidence" value="ECO:0007669"/>
    <property type="project" value="TreeGrafter"/>
</dbReference>
<keyword evidence="4" id="KW-1133">Transmembrane helix</keyword>
<reference evidence="10 11" key="1">
    <citation type="journal article" date="2013" name="Genome Announc.">
        <title>Draft Genome Sequence of Winogradskyella psychrotolerans RS-3T, Isolated from the Marine Transect of Kongsfjorden, Ny-Alesund, Svalbard, Arctic Ocean.</title>
        <authorList>
            <person name="Kumar Pinnaka A."/>
            <person name="Ara S."/>
            <person name="Singh A."/>
            <person name="Shivaji S."/>
        </authorList>
    </citation>
    <scope>NUCLEOTIDE SEQUENCE [LARGE SCALE GENOMIC DNA]</scope>
    <source>
        <strain evidence="10 11">RS-3</strain>
    </source>
</reference>
<dbReference type="NCBIfam" id="NF038128">
    <property type="entry name" value="choice_anch_J"/>
    <property type="match status" value="1"/>
</dbReference>
<evidence type="ECO:0000256" key="6">
    <source>
        <dbReference type="ARBA" id="ARBA00023157"/>
    </source>
</evidence>
<evidence type="ECO:0000256" key="4">
    <source>
        <dbReference type="ARBA" id="ARBA00022989"/>
    </source>
</evidence>
<keyword evidence="8" id="KW-0325">Glycoprotein</keyword>